<name>A0A1Z5JXG5_FISSO</name>
<dbReference type="InterPro" id="IPR036873">
    <property type="entry name" value="Rhodanese-like_dom_sf"/>
</dbReference>
<dbReference type="Proteomes" id="UP000198406">
    <property type="component" value="Unassembled WGS sequence"/>
</dbReference>
<dbReference type="Pfam" id="PF00581">
    <property type="entry name" value="Rhodanese"/>
    <property type="match status" value="1"/>
</dbReference>
<evidence type="ECO:0000259" key="1">
    <source>
        <dbReference type="PROSITE" id="PS50206"/>
    </source>
</evidence>
<keyword evidence="3" id="KW-1185">Reference proteome</keyword>
<dbReference type="Gene3D" id="3.40.250.10">
    <property type="entry name" value="Rhodanese-like domain"/>
    <property type="match status" value="1"/>
</dbReference>
<proteinExistence type="predicted"/>
<feature type="domain" description="Rhodanese" evidence="1">
    <location>
        <begin position="80"/>
        <end position="120"/>
    </location>
</feature>
<sequence>MTTTSEQDEILATPEEIRTLLANDDTVILDVRGPEEILETGYWKTKRPSDGHPHRWIQLACSRTDAPLLELTMDSLLDAKDQPILIHCKSGKRAGLAKRVLEKAGYTNVWNAGGWSDVEPFVVKE</sequence>
<dbReference type="InParanoid" id="A0A1Z5JXG5"/>
<reference evidence="2 3" key="1">
    <citation type="journal article" date="2015" name="Plant Cell">
        <title>Oil accumulation by the oleaginous diatom Fistulifera solaris as revealed by the genome and transcriptome.</title>
        <authorList>
            <person name="Tanaka T."/>
            <person name="Maeda Y."/>
            <person name="Veluchamy A."/>
            <person name="Tanaka M."/>
            <person name="Abida H."/>
            <person name="Marechal E."/>
            <person name="Bowler C."/>
            <person name="Muto M."/>
            <person name="Sunaga Y."/>
            <person name="Tanaka M."/>
            <person name="Yoshino T."/>
            <person name="Taniguchi T."/>
            <person name="Fukuda Y."/>
            <person name="Nemoto M."/>
            <person name="Matsumoto M."/>
            <person name="Wong P.S."/>
            <person name="Aburatani S."/>
            <person name="Fujibuchi W."/>
        </authorList>
    </citation>
    <scope>NUCLEOTIDE SEQUENCE [LARGE SCALE GENOMIC DNA]</scope>
    <source>
        <strain evidence="2 3">JPCC DA0580</strain>
    </source>
</reference>
<dbReference type="EMBL" id="BDSP01000132">
    <property type="protein sequence ID" value="GAX18730.1"/>
    <property type="molecule type" value="Genomic_DNA"/>
</dbReference>
<dbReference type="AlphaFoldDB" id="A0A1Z5JXG5"/>
<organism evidence="2 3">
    <name type="scientific">Fistulifera solaris</name>
    <name type="common">Oleaginous diatom</name>
    <dbReference type="NCBI Taxonomy" id="1519565"/>
    <lineage>
        <taxon>Eukaryota</taxon>
        <taxon>Sar</taxon>
        <taxon>Stramenopiles</taxon>
        <taxon>Ochrophyta</taxon>
        <taxon>Bacillariophyta</taxon>
        <taxon>Bacillariophyceae</taxon>
        <taxon>Bacillariophycidae</taxon>
        <taxon>Naviculales</taxon>
        <taxon>Naviculaceae</taxon>
        <taxon>Fistulifera</taxon>
    </lineage>
</organism>
<dbReference type="InterPro" id="IPR001763">
    <property type="entry name" value="Rhodanese-like_dom"/>
</dbReference>
<gene>
    <name evidence="2" type="ORF">FisN_26Hh020</name>
</gene>
<dbReference type="SUPFAM" id="SSF52821">
    <property type="entry name" value="Rhodanese/Cell cycle control phosphatase"/>
    <property type="match status" value="1"/>
</dbReference>
<protein>
    <recommendedName>
        <fullName evidence="1">Rhodanese domain-containing protein</fullName>
    </recommendedName>
</protein>
<evidence type="ECO:0000313" key="2">
    <source>
        <dbReference type="EMBL" id="GAX18730.1"/>
    </source>
</evidence>
<dbReference type="OrthoDB" id="46869at2759"/>
<dbReference type="CDD" id="cd00158">
    <property type="entry name" value="RHOD"/>
    <property type="match status" value="1"/>
</dbReference>
<comment type="caution">
    <text evidence="2">The sequence shown here is derived from an EMBL/GenBank/DDBJ whole genome shotgun (WGS) entry which is preliminary data.</text>
</comment>
<accession>A0A1Z5JXG5</accession>
<evidence type="ECO:0000313" key="3">
    <source>
        <dbReference type="Proteomes" id="UP000198406"/>
    </source>
</evidence>
<dbReference type="PROSITE" id="PS50206">
    <property type="entry name" value="RHODANESE_3"/>
    <property type="match status" value="1"/>
</dbReference>
<dbReference type="SMART" id="SM00450">
    <property type="entry name" value="RHOD"/>
    <property type="match status" value="1"/>
</dbReference>